<gene>
    <name evidence="2" type="ORF">HYH02_006251</name>
</gene>
<dbReference type="OrthoDB" id="10323100at2759"/>
<keyword evidence="1" id="KW-0472">Membrane</keyword>
<evidence type="ECO:0000313" key="2">
    <source>
        <dbReference type="EMBL" id="KAG2448903.1"/>
    </source>
</evidence>
<accession>A0A835WJN6</accession>
<dbReference type="AlphaFoldDB" id="A0A835WJN6"/>
<proteinExistence type="predicted"/>
<feature type="transmembrane region" description="Helical" evidence="1">
    <location>
        <begin position="67"/>
        <end position="92"/>
    </location>
</feature>
<name>A0A835WJN6_9CHLO</name>
<dbReference type="EMBL" id="JAEHOD010000016">
    <property type="protein sequence ID" value="KAG2448903.1"/>
    <property type="molecule type" value="Genomic_DNA"/>
</dbReference>
<dbReference type="Proteomes" id="UP000613740">
    <property type="component" value="Unassembled WGS sequence"/>
</dbReference>
<feature type="transmembrane region" description="Helical" evidence="1">
    <location>
        <begin position="161"/>
        <end position="179"/>
    </location>
</feature>
<keyword evidence="1" id="KW-0812">Transmembrane</keyword>
<sequence length="213" mass="22953">MGLIGAAEFAITVALFALSREKLQNKDVLVNAIGIPVDVQGPNTKYVNYECLWHPDPSQNTACYRNMVAFAFTIGGSGGMAIVLACLLFCMAGPKAMEMKTIADMYRGIGPPAVIITFLSWSVQVVSLALWVWTADTYSDWYGTANAFGLPQSGTREDMRGLAWANVGLFATSATMGFMDMCHFCMALKEAAQGRGGSLENKFGESAAEMEAK</sequence>
<protein>
    <submittedName>
        <fullName evidence="2">Uncharacterized protein</fullName>
    </submittedName>
</protein>
<keyword evidence="1" id="KW-1133">Transmembrane helix</keyword>
<evidence type="ECO:0000313" key="3">
    <source>
        <dbReference type="Proteomes" id="UP000613740"/>
    </source>
</evidence>
<organism evidence="2 3">
    <name type="scientific">Chlamydomonas schloesseri</name>
    <dbReference type="NCBI Taxonomy" id="2026947"/>
    <lineage>
        <taxon>Eukaryota</taxon>
        <taxon>Viridiplantae</taxon>
        <taxon>Chlorophyta</taxon>
        <taxon>core chlorophytes</taxon>
        <taxon>Chlorophyceae</taxon>
        <taxon>CS clade</taxon>
        <taxon>Chlamydomonadales</taxon>
        <taxon>Chlamydomonadaceae</taxon>
        <taxon>Chlamydomonas</taxon>
    </lineage>
</organism>
<comment type="caution">
    <text evidence="2">The sequence shown here is derived from an EMBL/GenBank/DDBJ whole genome shotgun (WGS) entry which is preliminary data.</text>
</comment>
<feature type="transmembrane region" description="Helical" evidence="1">
    <location>
        <begin position="113"/>
        <end position="133"/>
    </location>
</feature>
<reference evidence="2" key="1">
    <citation type="journal article" date="2020" name="bioRxiv">
        <title>Comparative genomics of Chlamydomonas.</title>
        <authorList>
            <person name="Craig R.J."/>
            <person name="Hasan A.R."/>
            <person name="Ness R.W."/>
            <person name="Keightley P.D."/>
        </authorList>
    </citation>
    <scope>NUCLEOTIDE SEQUENCE</scope>
    <source>
        <strain evidence="2">CCAP 11/173</strain>
    </source>
</reference>
<evidence type="ECO:0000256" key="1">
    <source>
        <dbReference type="SAM" id="Phobius"/>
    </source>
</evidence>
<keyword evidence="3" id="KW-1185">Reference proteome</keyword>